<accession>A0A2Z5UWH6</accession>
<evidence type="ECO:0000256" key="1">
    <source>
        <dbReference type="SAM" id="MobiDB-lite"/>
    </source>
</evidence>
<sequence length="166" mass="19174">MLGYQVETECLLSKDMVIVRNMTQLRDSKGNPLYDQENKPIYNEYAMPITTFKKNYGHADRLLKSFDKKFYKKITIKAIEIEIDDEVISILREHEKPNDPTSTEIRIRTSWGDELIEPGGLLTTEHYAISKRESQDSYIPANNTDSDQEDLDAKNDVAERTSLRAP</sequence>
<proteinExistence type="predicted"/>
<evidence type="ECO:0000313" key="3">
    <source>
        <dbReference type="Proteomes" id="UP000282483"/>
    </source>
</evidence>
<evidence type="ECO:0000313" key="2">
    <source>
        <dbReference type="EMBL" id="BBB15425.1"/>
    </source>
</evidence>
<dbReference type="EMBL" id="AP018005">
    <property type="protein sequence ID" value="BBB15425.1"/>
    <property type="molecule type" value="Genomic_DNA"/>
</dbReference>
<dbReference type="Proteomes" id="UP000282483">
    <property type="component" value="Chromosome"/>
</dbReference>
<reference evidence="2 3" key="1">
    <citation type="submission" date="2017-03" db="EMBL/GenBank/DDBJ databases">
        <title>The genome sequence of Candidatus Rickettsiella viridis.</title>
        <authorList>
            <person name="Nikoh N."/>
            <person name="Tsuchida T."/>
            <person name="Yamaguchi K."/>
            <person name="Maeda T."/>
            <person name="Shigenobu S."/>
            <person name="Fukatsu T."/>
        </authorList>
    </citation>
    <scope>NUCLEOTIDE SEQUENCE [LARGE SCALE GENOMIC DNA]</scope>
    <source>
        <strain evidence="2 3">Ap-RA04</strain>
    </source>
</reference>
<name>A0A2Z5UWH6_9COXI</name>
<feature type="compositionally biased region" description="Basic and acidic residues" evidence="1">
    <location>
        <begin position="151"/>
        <end position="166"/>
    </location>
</feature>
<dbReference type="KEGG" id="rvi:RVIR1_09470"/>
<organism evidence="2 3">
    <name type="scientific">Candidatus Rickettsiella viridis</name>
    <dbReference type="NCBI Taxonomy" id="676208"/>
    <lineage>
        <taxon>Bacteria</taxon>
        <taxon>Pseudomonadati</taxon>
        <taxon>Pseudomonadota</taxon>
        <taxon>Gammaproteobacteria</taxon>
        <taxon>Legionellales</taxon>
        <taxon>Coxiellaceae</taxon>
        <taxon>Rickettsiella</taxon>
    </lineage>
</organism>
<keyword evidence="3" id="KW-1185">Reference proteome</keyword>
<feature type="compositionally biased region" description="Polar residues" evidence="1">
    <location>
        <begin position="136"/>
        <end position="145"/>
    </location>
</feature>
<gene>
    <name evidence="2" type="ORF">RVIR1_09470</name>
</gene>
<protein>
    <submittedName>
        <fullName evidence="2">Putative membrane protein</fullName>
    </submittedName>
</protein>
<dbReference type="AlphaFoldDB" id="A0A2Z5UWH6"/>
<feature type="region of interest" description="Disordered" evidence="1">
    <location>
        <begin position="132"/>
        <end position="166"/>
    </location>
</feature>